<dbReference type="EMBL" id="KN846960">
    <property type="protein sequence ID" value="KIW64988.1"/>
    <property type="molecule type" value="Genomic_DNA"/>
</dbReference>
<organism evidence="3 4">
    <name type="scientific">Phialophora macrospora</name>
    <dbReference type="NCBI Taxonomy" id="1851006"/>
    <lineage>
        <taxon>Eukaryota</taxon>
        <taxon>Fungi</taxon>
        <taxon>Dikarya</taxon>
        <taxon>Ascomycota</taxon>
        <taxon>Pezizomycotina</taxon>
        <taxon>Eurotiomycetes</taxon>
        <taxon>Chaetothyriomycetidae</taxon>
        <taxon>Chaetothyriales</taxon>
        <taxon>Herpotrichiellaceae</taxon>
        <taxon>Phialophora</taxon>
    </lineage>
</organism>
<dbReference type="FunFam" id="2.160.20.10:FF:000049">
    <property type="entry name" value="Putative exo-beta-1,3-glucanase"/>
    <property type="match status" value="1"/>
</dbReference>
<dbReference type="InterPro" id="IPR024535">
    <property type="entry name" value="RHGA/B-epi-like_pectate_lyase"/>
</dbReference>
<reference evidence="3 4" key="1">
    <citation type="submission" date="2015-01" db="EMBL/GenBank/DDBJ databases">
        <title>The Genome Sequence of Capronia semiimmersa CBS27337.</title>
        <authorList>
            <consortium name="The Broad Institute Genomics Platform"/>
            <person name="Cuomo C."/>
            <person name="de Hoog S."/>
            <person name="Gorbushina A."/>
            <person name="Stielow B."/>
            <person name="Teixiera M."/>
            <person name="Abouelleil A."/>
            <person name="Chapman S.B."/>
            <person name="Priest M."/>
            <person name="Young S.K."/>
            <person name="Wortman J."/>
            <person name="Nusbaum C."/>
            <person name="Birren B."/>
        </authorList>
    </citation>
    <scope>NUCLEOTIDE SEQUENCE [LARGE SCALE GENOMIC DNA]</scope>
    <source>
        <strain evidence="3 4">CBS 27337</strain>
    </source>
</reference>
<dbReference type="CDD" id="cd23668">
    <property type="entry name" value="GH55_beta13glucanase-like"/>
    <property type="match status" value="1"/>
</dbReference>
<dbReference type="Pfam" id="PF12708">
    <property type="entry name" value="Pect-lyase_RHGA_epim"/>
    <property type="match status" value="2"/>
</dbReference>
<dbReference type="PANTHER" id="PTHR33928">
    <property type="entry name" value="POLYGALACTURONASE QRT3"/>
    <property type="match status" value="1"/>
</dbReference>
<dbReference type="Proteomes" id="UP000054266">
    <property type="component" value="Unassembled WGS sequence"/>
</dbReference>
<feature type="chain" id="PRO_5002257482" description="Rhamnogalacturonase A/B/Epimerase-like pectate lyase domain-containing protein" evidence="1">
    <location>
        <begin position="26"/>
        <end position="799"/>
    </location>
</feature>
<dbReference type="InterPro" id="IPR011050">
    <property type="entry name" value="Pectin_lyase_fold/virulence"/>
</dbReference>
<evidence type="ECO:0000313" key="4">
    <source>
        <dbReference type="Proteomes" id="UP000054266"/>
    </source>
</evidence>
<dbReference type="AlphaFoldDB" id="A0A0D2FAH1"/>
<dbReference type="InterPro" id="IPR012334">
    <property type="entry name" value="Pectin_lyas_fold"/>
</dbReference>
<dbReference type="HOGENOM" id="CLU_002540_2_1_1"/>
<feature type="domain" description="Rhamnogalacturonase A/B/Epimerase-like pectate lyase" evidence="2">
    <location>
        <begin position="436"/>
        <end position="501"/>
    </location>
</feature>
<evidence type="ECO:0000259" key="2">
    <source>
        <dbReference type="Pfam" id="PF12708"/>
    </source>
</evidence>
<proteinExistence type="predicted"/>
<feature type="signal peptide" evidence="1">
    <location>
        <begin position="1"/>
        <end position="25"/>
    </location>
</feature>
<dbReference type="Gene3D" id="2.160.20.10">
    <property type="entry name" value="Single-stranded right-handed beta-helix, Pectin lyase-like"/>
    <property type="match status" value="2"/>
</dbReference>
<dbReference type="GO" id="GO:0004650">
    <property type="term" value="F:polygalacturonase activity"/>
    <property type="evidence" value="ECO:0007669"/>
    <property type="project" value="InterPro"/>
</dbReference>
<dbReference type="STRING" id="5601.A0A0D2FAH1"/>
<accession>A0A0D2FAH1</accession>
<feature type="domain" description="Rhamnogalacturonase A/B/Epimerase-like pectate lyase" evidence="2">
    <location>
        <begin position="88"/>
        <end position="316"/>
    </location>
</feature>
<keyword evidence="1" id="KW-0732">Signal</keyword>
<gene>
    <name evidence="3" type="ORF">PV04_07281</name>
</gene>
<dbReference type="SUPFAM" id="SSF51126">
    <property type="entry name" value="Pectin lyase-like"/>
    <property type="match status" value="2"/>
</dbReference>
<sequence>MAYSRVATVHLLSAVLFWLISLVGAEDSAGRLPHIPGPEGWYDPNLQAPLGTPNSIVAGDTNSSATYWLGDIDHSQSKSIYDSSYVVYRNVKDFGAKGDGVSDDTKAIQNAISSGHRCEGFDCQGSTKTPALVYFPPGVYIISRTLKGMYTQLAGDAIDWPTLKATSNFGANVVVDGFPLSDDGKTRWNTNHAELNFHKSIRNLKVDVTAVDSGTAVSCINWPVAQATSLSSIVFNMNTDSKHLGITFNAFQGGGSGIFMGDLYFFGGDRALTLSNQQFHFRNLHFNGARTAIKIDATFVAVFQGVEFVTCGTGIDTGGAGSLTLLDSSATSVGRVIATRETGNADGSIVIDNLNVTGVGSIVQNYSNNRVILAGTDVPITVDTWTQGNVYLGLDDGRYMQRTLSSPVKPAVMLDNGGRFFTRSRPVYVDASPADIVNVKDQGAKGDGATDDTSILNAILLENAGSGKIIYFPHGYYVVTDTLYVPPNSSLIGEVWSTINARGSKFKDENKPRAVVQVGRPGEVGYAEITDMLFETGEILPGAILVEFNLKPAWQGAVGMWDSVVRVGGAASTGEVLDCNLCKAAFMMMHITPSGSGYFENLWLWTADHSIDQPGIPDINTGRGLLVESTDPTWLVAMGVEHNTLYAYNVVNARNVFLGLAQVETPYWEPSPAAPVGWLLNSNYHDPNFSNCNGRAQCAMSWGLRIVAGRDIFAYGTGVWLFFNGWTGNCANNDGNCQESVVSIEGIPQNLVLYNVNAKSVQNLLTVNGQLVAPRVPWNRGSWGAVVAAYLRFSGKRNA</sequence>
<name>A0A0D2FAH1_9EURO</name>
<protein>
    <recommendedName>
        <fullName evidence="2">Rhamnogalacturonase A/B/Epimerase-like pectate lyase domain-containing protein</fullName>
    </recommendedName>
</protein>
<dbReference type="PANTHER" id="PTHR33928:SF2">
    <property type="entry name" value="PECTATE LYASE SUPERFAMILY PROTEIN DOMAIN-CONTAINING PROTEIN-RELATED"/>
    <property type="match status" value="1"/>
</dbReference>
<evidence type="ECO:0000313" key="3">
    <source>
        <dbReference type="EMBL" id="KIW64988.1"/>
    </source>
</evidence>
<keyword evidence="4" id="KW-1185">Reference proteome</keyword>
<evidence type="ECO:0000256" key="1">
    <source>
        <dbReference type="SAM" id="SignalP"/>
    </source>
</evidence>
<dbReference type="InterPro" id="IPR039279">
    <property type="entry name" value="QRT3-like"/>
</dbReference>